<gene>
    <name evidence="1" type="ORF">Fcan01_06223</name>
</gene>
<keyword evidence="2" id="KW-1185">Reference proteome</keyword>
<dbReference type="Proteomes" id="UP000198287">
    <property type="component" value="Unassembled WGS sequence"/>
</dbReference>
<dbReference type="AlphaFoldDB" id="A0A226ESK3"/>
<protein>
    <submittedName>
        <fullName evidence="1">Uncharacterized protein</fullName>
    </submittedName>
</protein>
<evidence type="ECO:0000313" key="1">
    <source>
        <dbReference type="EMBL" id="OXA60582.1"/>
    </source>
</evidence>
<accession>A0A226ESK3</accession>
<comment type="caution">
    <text evidence="1">The sequence shown here is derived from an EMBL/GenBank/DDBJ whole genome shotgun (WGS) entry which is preliminary data.</text>
</comment>
<reference evidence="1 2" key="1">
    <citation type="submission" date="2015-12" db="EMBL/GenBank/DDBJ databases">
        <title>The genome of Folsomia candida.</title>
        <authorList>
            <person name="Faddeeva A."/>
            <person name="Derks M.F."/>
            <person name="Anvar Y."/>
            <person name="Smit S."/>
            <person name="Van Straalen N."/>
            <person name="Roelofs D."/>
        </authorList>
    </citation>
    <scope>NUCLEOTIDE SEQUENCE [LARGE SCALE GENOMIC DNA]</scope>
    <source>
        <strain evidence="1 2">VU population</strain>
        <tissue evidence="1">Whole body</tissue>
    </source>
</reference>
<organism evidence="1 2">
    <name type="scientific">Folsomia candida</name>
    <name type="common">Springtail</name>
    <dbReference type="NCBI Taxonomy" id="158441"/>
    <lineage>
        <taxon>Eukaryota</taxon>
        <taxon>Metazoa</taxon>
        <taxon>Ecdysozoa</taxon>
        <taxon>Arthropoda</taxon>
        <taxon>Hexapoda</taxon>
        <taxon>Collembola</taxon>
        <taxon>Entomobryomorpha</taxon>
        <taxon>Isotomoidea</taxon>
        <taxon>Isotomidae</taxon>
        <taxon>Proisotominae</taxon>
        <taxon>Folsomia</taxon>
    </lineage>
</organism>
<proteinExistence type="predicted"/>
<dbReference type="EMBL" id="LNIX01000002">
    <property type="protein sequence ID" value="OXA60582.1"/>
    <property type="molecule type" value="Genomic_DNA"/>
</dbReference>
<evidence type="ECO:0000313" key="2">
    <source>
        <dbReference type="Proteomes" id="UP000198287"/>
    </source>
</evidence>
<name>A0A226ESK3_FOLCA</name>
<sequence>MCAAWKIQVAISDKWLSECLVSDADKCRFNILILPVMMSTSSKVKGEKALRESLKSVGKGIKPALAINTEGITEGRVVALHGGRIIPHAGRAADIIITLCPPALSACAKRKKEFV</sequence>